<accession>A0A846H5V4</accession>
<gene>
    <name evidence="2" type="ORF">PI95_005055</name>
</gene>
<dbReference type="Proteomes" id="UP000031549">
    <property type="component" value="Unassembled WGS sequence"/>
</dbReference>
<dbReference type="RefSeq" id="WP_163518623.1">
    <property type="nucleotide sequence ID" value="NZ_JTCM02000006.1"/>
</dbReference>
<sequence>MVGEFVFSSSLSPLSPLSSLSPHPKNSPPFPIPHSPLPIPKILVLTFYLFRLF</sequence>
<comment type="caution">
    <text evidence="2">The sequence shown here is derived from an EMBL/GenBank/DDBJ whole genome shotgun (WGS) entry which is preliminary data.</text>
</comment>
<proteinExistence type="predicted"/>
<dbReference type="EMBL" id="JTCM02000006">
    <property type="protein sequence ID" value="NEU71961.1"/>
    <property type="molecule type" value="Genomic_DNA"/>
</dbReference>
<feature type="compositionally biased region" description="Pro residues" evidence="1">
    <location>
        <begin position="25"/>
        <end position="38"/>
    </location>
</feature>
<keyword evidence="3" id="KW-1185">Reference proteome</keyword>
<organism evidence="2 3">
    <name type="scientific">Hassallia byssoidea VB512170</name>
    <dbReference type="NCBI Taxonomy" id="1304833"/>
    <lineage>
        <taxon>Bacteria</taxon>
        <taxon>Bacillati</taxon>
        <taxon>Cyanobacteriota</taxon>
        <taxon>Cyanophyceae</taxon>
        <taxon>Nostocales</taxon>
        <taxon>Tolypothrichaceae</taxon>
        <taxon>Hassallia</taxon>
    </lineage>
</organism>
<dbReference type="AlphaFoldDB" id="A0A846H5V4"/>
<evidence type="ECO:0000256" key="1">
    <source>
        <dbReference type="SAM" id="MobiDB-lite"/>
    </source>
</evidence>
<feature type="compositionally biased region" description="Low complexity" evidence="1">
    <location>
        <begin position="8"/>
        <end position="24"/>
    </location>
</feature>
<name>A0A846H5V4_9CYAN</name>
<evidence type="ECO:0000313" key="2">
    <source>
        <dbReference type="EMBL" id="NEU71961.1"/>
    </source>
</evidence>
<protein>
    <submittedName>
        <fullName evidence="2">Uncharacterized protein</fullName>
    </submittedName>
</protein>
<reference evidence="2 3" key="1">
    <citation type="journal article" date="2015" name="Genome Announc.">
        <title>Draft Genome Sequence of Cyanobacterium Hassallia byssoidea Strain VB512170, Isolated from Monuments in India.</title>
        <authorList>
            <person name="Singh D."/>
            <person name="Chandrababunaidu M.M."/>
            <person name="Panda A."/>
            <person name="Sen D."/>
            <person name="Bhattacharyya S."/>
            <person name="Adhikary S.P."/>
            <person name="Tripathy S."/>
        </authorList>
    </citation>
    <scope>NUCLEOTIDE SEQUENCE [LARGE SCALE GENOMIC DNA]</scope>
    <source>
        <strain evidence="2 3">VB512170</strain>
    </source>
</reference>
<evidence type="ECO:0000313" key="3">
    <source>
        <dbReference type="Proteomes" id="UP000031549"/>
    </source>
</evidence>
<feature type="region of interest" description="Disordered" evidence="1">
    <location>
        <begin position="1"/>
        <end position="38"/>
    </location>
</feature>